<feature type="signal peptide" evidence="10">
    <location>
        <begin position="1"/>
        <end position="22"/>
    </location>
</feature>
<dbReference type="GO" id="GO:0009306">
    <property type="term" value="P:protein secretion"/>
    <property type="evidence" value="ECO:0007669"/>
    <property type="project" value="TreeGrafter"/>
</dbReference>
<comment type="subcellular location">
    <subcellularLocation>
        <location evidence="1">Endoplasmic reticulum membrane</location>
        <topology evidence="1">Single-pass membrane protein</topology>
    </subcellularLocation>
</comment>
<dbReference type="GO" id="GO:0070971">
    <property type="term" value="C:endoplasmic reticulum exit site"/>
    <property type="evidence" value="ECO:0007669"/>
    <property type="project" value="TreeGrafter"/>
</dbReference>
<keyword evidence="6" id="KW-0325">Glycoprotein</keyword>
<feature type="compositionally biased region" description="Acidic residues" evidence="9">
    <location>
        <begin position="907"/>
        <end position="917"/>
    </location>
</feature>
<feature type="compositionally biased region" description="Basic and acidic residues" evidence="9">
    <location>
        <begin position="373"/>
        <end position="385"/>
    </location>
</feature>
<evidence type="ECO:0000256" key="2">
    <source>
        <dbReference type="ARBA" id="ARBA00022443"/>
    </source>
</evidence>
<evidence type="ECO:0000256" key="1">
    <source>
        <dbReference type="ARBA" id="ARBA00004389"/>
    </source>
</evidence>
<keyword evidence="4" id="KW-0256">Endoplasmic reticulum</keyword>
<keyword evidence="2 7" id="KW-0728">SH3 domain</keyword>
<dbReference type="SMART" id="SM00326">
    <property type="entry name" value="SH3"/>
    <property type="match status" value="1"/>
</dbReference>
<feature type="region of interest" description="Disordered" evidence="9">
    <location>
        <begin position="474"/>
        <end position="727"/>
    </location>
</feature>
<feature type="compositionally biased region" description="Basic and acidic residues" evidence="9">
    <location>
        <begin position="226"/>
        <end position="236"/>
    </location>
</feature>
<evidence type="ECO:0000256" key="3">
    <source>
        <dbReference type="ARBA" id="ARBA00022729"/>
    </source>
</evidence>
<evidence type="ECO:0000256" key="8">
    <source>
        <dbReference type="SAM" id="Coils"/>
    </source>
</evidence>
<keyword evidence="5 8" id="KW-0175">Coiled coil</keyword>
<feature type="compositionally biased region" description="Basic and acidic residues" evidence="9">
    <location>
        <begin position="284"/>
        <end position="315"/>
    </location>
</feature>
<dbReference type="PANTHER" id="PTHR23158">
    <property type="entry name" value="MELANOMA INHIBITORY ACTIVITY-RELATED"/>
    <property type="match status" value="1"/>
</dbReference>
<evidence type="ECO:0000256" key="4">
    <source>
        <dbReference type="ARBA" id="ARBA00022824"/>
    </source>
</evidence>
<feature type="compositionally biased region" description="Basic and acidic residues" evidence="9">
    <location>
        <begin position="353"/>
        <end position="364"/>
    </location>
</feature>
<evidence type="ECO:0000256" key="7">
    <source>
        <dbReference type="PROSITE-ProRule" id="PRU00192"/>
    </source>
</evidence>
<feature type="region of interest" description="Disordered" evidence="9">
    <location>
        <begin position="749"/>
        <end position="1000"/>
    </location>
</feature>
<dbReference type="EMBL" id="JAVHJS010000011">
    <property type="protein sequence ID" value="KAK2842984.1"/>
    <property type="molecule type" value="Genomic_DNA"/>
</dbReference>
<feature type="region of interest" description="Disordered" evidence="9">
    <location>
        <begin position="330"/>
        <end position="401"/>
    </location>
</feature>
<feature type="coiled-coil region" evidence="8">
    <location>
        <begin position="1582"/>
        <end position="1701"/>
    </location>
</feature>
<evidence type="ECO:0000256" key="9">
    <source>
        <dbReference type="SAM" id="MobiDB-lite"/>
    </source>
</evidence>
<feature type="compositionally biased region" description="Low complexity" evidence="9">
    <location>
        <begin position="1017"/>
        <end position="1029"/>
    </location>
</feature>
<feature type="compositionally biased region" description="Polar residues" evidence="9">
    <location>
        <begin position="684"/>
        <end position="695"/>
    </location>
</feature>
<dbReference type="PANTHER" id="PTHR23158:SF38">
    <property type="entry name" value="MELANOMA INHIBITORY ACTIVITY PROTEIN 2"/>
    <property type="match status" value="1"/>
</dbReference>
<feature type="compositionally biased region" description="Pro residues" evidence="9">
    <location>
        <begin position="1963"/>
        <end position="1988"/>
    </location>
</feature>
<feature type="compositionally biased region" description="Basic and acidic residues" evidence="9">
    <location>
        <begin position="822"/>
        <end position="842"/>
    </location>
</feature>
<evidence type="ECO:0000256" key="5">
    <source>
        <dbReference type="ARBA" id="ARBA00023054"/>
    </source>
</evidence>
<feature type="compositionally biased region" description="Polar residues" evidence="9">
    <location>
        <begin position="890"/>
        <end position="903"/>
    </location>
</feature>
<dbReference type="GO" id="GO:0005789">
    <property type="term" value="C:endoplasmic reticulum membrane"/>
    <property type="evidence" value="ECO:0007669"/>
    <property type="project" value="UniProtKB-SubCell"/>
</dbReference>
<dbReference type="GO" id="GO:0006888">
    <property type="term" value="P:endoplasmic reticulum to Golgi vesicle-mediated transport"/>
    <property type="evidence" value="ECO:0007669"/>
    <property type="project" value="TreeGrafter"/>
</dbReference>
<feature type="domain" description="SH3" evidence="11">
    <location>
        <begin position="37"/>
        <end position="99"/>
    </location>
</feature>
<feature type="compositionally biased region" description="Basic and acidic residues" evidence="9">
    <location>
        <begin position="932"/>
        <end position="966"/>
    </location>
</feature>
<accession>A0AA88MR48</accession>
<comment type="caution">
    <text evidence="12">The sequence shown here is derived from an EMBL/GenBank/DDBJ whole genome shotgun (WGS) entry which is preliminary data.</text>
</comment>
<feature type="compositionally biased region" description="Basic and acidic residues" evidence="9">
    <location>
        <begin position="708"/>
        <end position="725"/>
    </location>
</feature>
<feature type="region of interest" description="Disordered" evidence="9">
    <location>
        <begin position="415"/>
        <end position="462"/>
    </location>
</feature>
<dbReference type="Pfam" id="PF07653">
    <property type="entry name" value="SH3_2"/>
    <property type="match status" value="1"/>
</dbReference>
<dbReference type="Proteomes" id="UP001187315">
    <property type="component" value="Unassembled WGS sequence"/>
</dbReference>
<feature type="compositionally biased region" description="Basic and acidic residues" evidence="9">
    <location>
        <begin position="749"/>
        <end position="759"/>
    </location>
</feature>
<feature type="compositionally biased region" description="Pro residues" evidence="9">
    <location>
        <begin position="1895"/>
        <end position="1904"/>
    </location>
</feature>
<keyword evidence="13" id="KW-1185">Reference proteome</keyword>
<feature type="region of interest" description="Disordered" evidence="9">
    <location>
        <begin position="1017"/>
        <end position="1045"/>
    </location>
</feature>
<feature type="compositionally biased region" description="Basic and acidic residues" evidence="9">
    <location>
        <begin position="1204"/>
        <end position="1214"/>
    </location>
</feature>
<feature type="compositionally biased region" description="Polar residues" evidence="9">
    <location>
        <begin position="967"/>
        <end position="985"/>
    </location>
</feature>
<dbReference type="InterPro" id="IPR001452">
    <property type="entry name" value="SH3_domain"/>
</dbReference>
<feature type="region of interest" description="Disordered" evidence="9">
    <location>
        <begin position="133"/>
        <end position="317"/>
    </location>
</feature>
<sequence>MAALHLLILLQFILSLFLPSSGLMSNYKTCGDDACARLMCRVQALRDHRAQDCRFLSFKKGDMIDVYHKLSGRRNELWAGSRDKDFGYFPKDAVKIDEGFVDEKEEIEMRAQKTDFFCMDAFGTIIKSGEEFEDHENGAQTAESEELGNGDFDDRDSKSSETNENVETRHVDNNNKGKAEQRGTSWIGSAVSGWFPNDADEEENENKEQENFKSRKLALDLEQLDNEERLELKDKTESDEDSPSEQVSYLLGDGTKSLVGFGGGGGGDTPPTETNKQTQDEDTQNPRKEQEATSRTKEASAETINKNERIDEKKSAGWYDSVYNTITTFYDDPAEKQEASNDEVEESSIVRGTDPEGKNPEPRSESFLIQDSEGDRNAANEEKLEVSIQDDSGESSQLGGGWYGSVYSRITEFYVDTQDGKAAPDKSDVIDDSRRDSSSLTSEMGTGDPTAERKTESSNAGWYNSIYSRISNVYGDTSDRYDVPDVMKEGESQTQNEATKDTSSKSIFTMNGLSTVIDSLRGAESDDETTASQSVRSESSETQPCVSTDHSDDDGDAEDLGVRDRENSENYLSRMINGLKSPFKPNNAEDKEESDGEQTLDTGKEGQRDNEDKRDNDDELSVTLPEVTSEISTQGAAVISKAEEEESVVEVKVAEAQIHGVESLLDCSKQDTGGEDEKRDEFSDQSTRITSQSMNMIEEPEEPGWTDLPEHYSDTSKRSEGDTKTDTVNMLPEAGMMVRSSEAELILHKESSTKKHDVDVPQMESTGEKERGDATQIEYSEESQSVNITLLVEDKEREDADVTEMENYTQKDSDDVTPEESGGEKEDIDATRTETDGEKERLNITQMESGGEMEGEVKYSGEREHDDVAQMESAGENESIVIIQMEPGGDNTSGELTQVKNSGGQDGVDDSQNEADEQKESVNITQIEYEEEKGNDTQETSDREKEDINFTQMKSDEEREGGDKLSLHNTHGLENSHSASETKQNLEIDPVESRESEEPESAVLVQAKVVLKNVQDIPSPDSFISSPSDGDQNDSKKHGDKMMDVKHHKAQTSGQTQKPACPNLQAHLSEVDMQVLRKFFSEGTLSWLDFLIGHSEYINNEELAELHDFEQTLQNLLNTRNQEIKSSLGTTHTVLAMLRKKFRPVITDGSVDKSPDPSQTECVTETCVSTMEKALMSEQDMGKDINMETGSSTDDSESSTSKSHSNDQEVNTDRTRILDTLESDQKTAPHLDSNIITEEFLEPEESQNILRLYTALAAKFTSDVITFVVKESVHVTHSIHQVVMSLPDEIRPGPDLYGVPWEAVIFTVMLGLFTFLLFTCRFLQAVKSRLYCSKERRMGQKVAELLEEKCKVLETLSECEHKFKKLDAVLQDGELSAQASEKKDLEAMSKKLEETNVQMQSDLVKMQEELDTQEQLRKQQEEQLTNLEEMLKKLEQDATERKSQLEQDKMTLKIHKMNTERLQKKLQEAKEENSMLLESKAQLEQEAEGWRERLSELEEEKRMCETSHNGMMENCVNKDERIKSLTECLLKMRDWDSEEESTVNDSSDFRQKQKVQKLINAATMSADLKAMEEDKDRMFAKLTDEIKAKEDLQEGLDQLQREKVSLESESSMYSSEIEKLQHKLQIMSEMYQEKELKLHRMLTVEEKERSQKEEQLNKAGKKISLATDELNSYRQRAKELEEELEKTNQAYRNQIAAHEKKAHDNWLAARAADRDLTDVKRENSVLRQRLTDWQFKLELMEKNPQARVPLFRGERSPFGPSPLGRPPSETRPFLSPPTLMDGPSRVSPQFPMMPSGRAPPGGMEGDRSVSYSEGGSPTWERERERRSLGPPGPDPGLLYRRPLSAPFLRAPLPPEAYYNDKSESSFGGEGAGFSENGVRDSGRSMPAAADIRAGPLPPPQFPPADPRDPHFPRRSYRPDFFPPPPLTMRGPPPPLPPGVFPRIPLPPLMAFPPMRPPTDHVSPEPPSRPSPPGSEQPAEQPPPGQDII</sequence>
<dbReference type="GO" id="GO:0035459">
    <property type="term" value="P:vesicle cargo loading"/>
    <property type="evidence" value="ECO:0007669"/>
    <property type="project" value="TreeGrafter"/>
</dbReference>
<feature type="compositionally biased region" description="Basic and acidic residues" evidence="9">
    <location>
        <begin position="155"/>
        <end position="181"/>
    </location>
</feature>
<gene>
    <name evidence="12" type="ORF">Q7C36_011199</name>
</gene>
<name>A0AA88MR48_TACVA</name>
<dbReference type="InterPro" id="IPR036028">
    <property type="entry name" value="SH3-like_dom_sf"/>
</dbReference>
<organism evidence="12 13">
    <name type="scientific">Tachysurus vachellii</name>
    <name type="common">Darkbarbel catfish</name>
    <name type="synonym">Pelteobagrus vachellii</name>
    <dbReference type="NCBI Taxonomy" id="175792"/>
    <lineage>
        <taxon>Eukaryota</taxon>
        <taxon>Metazoa</taxon>
        <taxon>Chordata</taxon>
        <taxon>Craniata</taxon>
        <taxon>Vertebrata</taxon>
        <taxon>Euteleostomi</taxon>
        <taxon>Actinopterygii</taxon>
        <taxon>Neopterygii</taxon>
        <taxon>Teleostei</taxon>
        <taxon>Ostariophysi</taxon>
        <taxon>Siluriformes</taxon>
        <taxon>Bagridae</taxon>
        <taxon>Tachysurus</taxon>
    </lineage>
</organism>
<feature type="compositionally biased region" description="Basic and acidic residues" evidence="9">
    <location>
        <begin position="206"/>
        <end position="219"/>
    </location>
</feature>
<feature type="compositionally biased region" description="Basic and acidic residues" evidence="9">
    <location>
        <begin position="855"/>
        <end position="868"/>
    </location>
</feature>
<feature type="compositionally biased region" description="Polar residues" evidence="9">
    <location>
        <begin position="504"/>
        <end position="517"/>
    </location>
</feature>
<evidence type="ECO:0000256" key="6">
    <source>
        <dbReference type="ARBA" id="ARBA00023180"/>
    </source>
</evidence>
<keyword evidence="3 10" id="KW-0732">Signal</keyword>
<feature type="compositionally biased region" description="Basic and acidic residues" evidence="9">
    <location>
        <begin position="418"/>
        <end position="437"/>
    </location>
</feature>
<dbReference type="PROSITE" id="PS50002">
    <property type="entry name" value="SH3"/>
    <property type="match status" value="1"/>
</dbReference>
<feature type="compositionally biased region" description="Basic and acidic residues" evidence="9">
    <location>
        <begin position="602"/>
        <end position="616"/>
    </location>
</feature>
<proteinExistence type="predicted"/>
<protein>
    <recommendedName>
        <fullName evidence="11">SH3 domain-containing protein</fullName>
    </recommendedName>
</protein>
<evidence type="ECO:0000313" key="13">
    <source>
        <dbReference type="Proteomes" id="UP001187315"/>
    </source>
</evidence>
<feature type="chain" id="PRO_5041684616" description="SH3 domain-containing protein" evidence="10">
    <location>
        <begin position="23"/>
        <end position="1988"/>
    </location>
</feature>
<dbReference type="Gene3D" id="2.30.30.40">
    <property type="entry name" value="SH3 Domains"/>
    <property type="match status" value="1"/>
</dbReference>
<feature type="coiled-coil region" evidence="8">
    <location>
        <begin position="1375"/>
        <end position="1507"/>
    </location>
</feature>
<feature type="compositionally biased region" description="Basic and acidic residues" evidence="9">
    <location>
        <begin position="1033"/>
        <end position="1045"/>
    </location>
</feature>
<feature type="compositionally biased region" description="Polar residues" evidence="9">
    <location>
        <begin position="530"/>
        <end position="548"/>
    </location>
</feature>
<reference evidence="12" key="1">
    <citation type="submission" date="2023-08" db="EMBL/GenBank/DDBJ databases">
        <title>Pelteobagrus vachellii genome.</title>
        <authorList>
            <person name="Liu H."/>
        </authorList>
    </citation>
    <scope>NUCLEOTIDE SEQUENCE</scope>
    <source>
        <strain evidence="12">PRFRI_2022a</strain>
        <tissue evidence="12">Muscle</tissue>
    </source>
</reference>
<dbReference type="InterPro" id="IPR051500">
    <property type="entry name" value="cTAGE_MIA/OTOR"/>
</dbReference>
<evidence type="ECO:0000313" key="12">
    <source>
        <dbReference type="EMBL" id="KAK2842984.1"/>
    </source>
</evidence>
<feature type="compositionally biased region" description="Low complexity" evidence="9">
    <location>
        <begin position="1189"/>
        <end position="1203"/>
    </location>
</feature>
<feature type="compositionally biased region" description="Acidic residues" evidence="9">
    <location>
        <begin position="143"/>
        <end position="154"/>
    </location>
</feature>
<feature type="region of interest" description="Disordered" evidence="9">
    <location>
        <begin position="1179"/>
        <end position="1214"/>
    </location>
</feature>
<feature type="compositionally biased region" description="Basic and acidic residues" evidence="9">
    <location>
        <begin position="477"/>
        <end position="491"/>
    </location>
</feature>
<feature type="compositionally biased region" description="Pro residues" evidence="9">
    <location>
        <begin position="1920"/>
        <end position="1956"/>
    </location>
</feature>
<feature type="region of interest" description="Disordered" evidence="9">
    <location>
        <begin position="1751"/>
        <end position="1988"/>
    </location>
</feature>
<evidence type="ECO:0000259" key="11">
    <source>
        <dbReference type="PROSITE" id="PS50002"/>
    </source>
</evidence>
<evidence type="ECO:0000256" key="10">
    <source>
        <dbReference type="SAM" id="SignalP"/>
    </source>
</evidence>
<dbReference type="SUPFAM" id="SSF50044">
    <property type="entry name" value="SH3-domain"/>
    <property type="match status" value="1"/>
</dbReference>